<accession>A0ACC2VIU1</accession>
<gene>
    <name evidence="1" type="ORF">QFC21_004206</name>
</gene>
<sequence>MTAEDGYEWIESFEGSDADPSGLTPNPYVEPLSIRTQRTGSGGELDPATVKTQSGQSTRAPSTAHGSLKTSENPTTGNGRVILVQAEASVQQPETLSSDEDALDMALAFYLDDAKHVFNFKVWRWEIAKNKDIQLEMTWTSVPSYNDVDYVADKVRNALSNPLFTRGSAWKGEQVAKLELEVVKNLVKQAKEQYQS</sequence>
<organism evidence="1 2">
    <name type="scientific">Naganishia friedmannii</name>
    <dbReference type="NCBI Taxonomy" id="89922"/>
    <lineage>
        <taxon>Eukaryota</taxon>
        <taxon>Fungi</taxon>
        <taxon>Dikarya</taxon>
        <taxon>Basidiomycota</taxon>
        <taxon>Agaricomycotina</taxon>
        <taxon>Tremellomycetes</taxon>
        <taxon>Filobasidiales</taxon>
        <taxon>Filobasidiaceae</taxon>
        <taxon>Naganishia</taxon>
    </lineage>
</organism>
<name>A0ACC2VIU1_9TREE</name>
<dbReference type="Proteomes" id="UP001227268">
    <property type="component" value="Unassembled WGS sequence"/>
</dbReference>
<comment type="caution">
    <text evidence="1">The sequence shown here is derived from an EMBL/GenBank/DDBJ whole genome shotgun (WGS) entry which is preliminary data.</text>
</comment>
<reference evidence="1" key="1">
    <citation type="submission" date="2023-04" db="EMBL/GenBank/DDBJ databases">
        <title>Draft Genome sequencing of Naganishia species isolated from polar environments using Oxford Nanopore Technology.</title>
        <authorList>
            <person name="Leo P."/>
            <person name="Venkateswaran K."/>
        </authorList>
    </citation>
    <scope>NUCLEOTIDE SEQUENCE</scope>
    <source>
        <strain evidence="1">MNA-CCFEE 5423</strain>
    </source>
</reference>
<proteinExistence type="predicted"/>
<evidence type="ECO:0000313" key="2">
    <source>
        <dbReference type="Proteomes" id="UP001227268"/>
    </source>
</evidence>
<evidence type="ECO:0000313" key="1">
    <source>
        <dbReference type="EMBL" id="KAJ9099325.1"/>
    </source>
</evidence>
<protein>
    <submittedName>
        <fullName evidence="1">Uncharacterized protein</fullName>
    </submittedName>
</protein>
<dbReference type="EMBL" id="JASBWT010000013">
    <property type="protein sequence ID" value="KAJ9099325.1"/>
    <property type="molecule type" value="Genomic_DNA"/>
</dbReference>
<keyword evidence="2" id="KW-1185">Reference proteome</keyword>